<evidence type="ECO:0000313" key="4">
    <source>
        <dbReference type="EMBL" id="KAK3240638.1"/>
    </source>
</evidence>
<accession>A0AAE0ETT2</accession>
<protein>
    <recommendedName>
        <fullName evidence="3">HTH HARE-type domain-containing protein</fullName>
    </recommendedName>
</protein>
<feature type="compositionally biased region" description="Polar residues" evidence="2">
    <location>
        <begin position="175"/>
        <end position="185"/>
    </location>
</feature>
<proteinExistence type="predicted"/>
<organism evidence="4 5">
    <name type="scientific">Cymbomonas tetramitiformis</name>
    <dbReference type="NCBI Taxonomy" id="36881"/>
    <lineage>
        <taxon>Eukaryota</taxon>
        <taxon>Viridiplantae</taxon>
        <taxon>Chlorophyta</taxon>
        <taxon>Pyramimonadophyceae</taxon>
        <taxon>Pyramimonadales</taxon>
        <taxon>Pyramimonadaceae</taxon>
        <taxon>Cymbomonas</taxon>
    </lineage>
</organism>
<dbReference type="Proteomes" id="UP001190700">
    <property type="component" value="Unassembled WGS sequence"/>
</dbReference>
<feature type="region of interest" description="Disordered" evidence="2">
    <location>
        <begin position="1"/>
        <end position="27"/>
    </location>
</feature>
<feature type="region of interest" description="Disordered" evidence="2">
    <location>
        <begin position="314"/>
        <end position="335"/>
    </location>
</feature>
<dbReference type="PROSITE" id="PS51913">
    <property type="entry name" value="HTH_HARE"/>
    <property type="match status" value="1"/>
</dbReference>
<evidence type="ECO:0000259" key="3">
    <source>
        <dbReference type="PROSITE" id="PS51913"/>
    </source>
</evidence>
<evidence type="ECO:0000256" key="2">
    <source>
        <dbReference type="SAM" id="MobiDB-lite"/>
    </source>
</evidence>
<dbReference type="AlphaFoldDB" id="A0AAE0ETT2"/>
<dbReference type="EMBL" id="LGRX02033585">
    <property type="protein sequence ID" value="KAK3240638.1"/>
    <property type="molecule type" value="Genomic_DNA"/>
</dbReference>
<feature type="compositionally biased region" description="Polar residues" evidence="2">
    <location>
        <begin position="8"/>
        <end position="26"/>
    </location>
</feature>
<evidence type="ECO:0000313" key="5">
    <source>
        <dbReference type="Proteomes" id="UP001190700"/>
    </source>
</evidence>
<dbReference type="Pfam" id="PF05066">
    <property type="entry name" value="HARE-HTH"/>
    <property type="match status" value="1"/>
</dbReference>
<keyword evidence="5" id="KW-1185">Reference proteome</keyword>
<comment type="caution">
    <text evidence="4">The sequence shown here is derived from an EMBL/GenBank/DDBJ whole genome shotgun (WGS) entry which is preliminary data.</text>
</comment>
<feature type="compositionally biased region" description="Polar residues" evidence="2">
    <location>
        <begin position="314"/>
        <end position="332"/>
    </location>
</feature>
<gene>
    <name evidence="4" type="ORF">CYMTET_49533</name>
</gene>
<dbReference type="InterPro" id="IPR007759">
    <property type="entry name" value="Asxl_HARE-HTH"/>
</dbReference>
<reference evidence="4 5" key="1">
    <citation type="journal article" date="2015" name="Genome Biol. Evol.">
        <title>Comparative Genomics of a Bacterivorous Green Alga Reveals Evolutionary Causalities and Consequences of Phago-Mixotrophic Mode of Nutrition.</title>
        <authorList>
            <person name="Burns J.A."/>
            <person name="Paasch A."/>
            <person name="Narechania A."/>
            <person name="Kim E."/>
        </authorList>
    </citation>
    <scope>NUCLEOTIDE SEQUENCE [LARGE SCALE GENOMIC DNA]</scope>
    <source>
        <strain evidence="4 5">PLY_AMNH</strain>
    </source>
</reference>
<feature type="compositionally biased region" description="Polar residues" evidence="2">
    <location>
        <begin position="194"/>
        <end position="205"/>
    </location>
</feature>
<feature type="compositionally biased region" description="Acidic residues" evidence="2">
    <location>
        <begin position="118"/>
        <end position="147"/>
    </location>
</feature>
<sequence>MAFDKENSPNNGTKNLRATKKTSPAGSQRGGIYVQVAVKVLRLEQKLMRTDDITSVAFTRGILSNIKGKTPDKTMASAVFTNYKKNKWTPFYRPAPGLFGLKEWSKEFKNKVGREHSEEYDEGDNDDDDEDDDDDDDDEDDNEDEANENYNLRPKKSGENSNEPSSEDQPRRITRSCTTMRTDATTIEIGGETENGTQSIMTGYQQRPKRKATEGSLDERLERKASFGFSNAREECNSIELSGPGSQHTCSDQAARTQNLPEDNSMHTVHMQNVLMLLKAAEDYIHFEEACATSGDEHASVDDEITISQMPTFRPTTCYESPRPITTPTASGDLQIDLNTEPHQHVQSKASPQSSRMKMAEEQARRPQNLAAPLPLTKITTHPIADDYSLKSIMSKFIVNANKTAAGNSDIIIETTDRGNMMLPLKKRKCTAPQSALSVVTVNARFMGPLPICISELDDYSPLSGTAPCTPAHHDIATMC</sequence>
<feature type="domain" description="HTH HARE-type" evidence="3">
    <location>
        <begin position="31"/>
        <end position="104"/>
    </location>
</feature>
<feature type="region of interest" description="Disordered" evidence="2">
    <location>
        <begin position="112"/>
        <end position="218"/>
    </location>
</feature>
<dbReference type="GO" id="GO:0006355">
    <property type="term" value="P:regulation of DNA-templated transcription"/>
    <property type="evidence" value="ECO:0007669"/>
    <property type="project" value="InterPro"/>
</dbReference>
<keyword evidence="1" id="KW-0804">Transcription</keyword>
<name>A0AAE0ETT2_9CHLO</name>
<evidence type="ECO:0000256" key="1">
    <source>
        <dbReference type="ARBA" id="ARBA00023163"/>
    </source>
</evidence>